<organism evidence="3">
    <name type="scientific">Schistosoma curassoni</name>
    <dbReference type="NCBI Taxonomy" id="6186"/>
    <lineage>
        <taxon>Eukaryota</taxon>
        <taxon>Metazoa</taxon>
        <taxon>Spiralia</taxon>
        <taxon>Lophotrochozoa</taxon>
        <taxon>Platyhelminthes</taxon>
        <taxon>Trematoda</taxon>
        <taxon>Digenea</taxon>
        <taxon>Strigeidida</taxon>
        <taxon>Schistosomatoidea</taxon>
        <taxon>Schistosomatidae</taxon>
        <taxon>Schistosoma</taxon>
    </lineage>
</organism>
<gene>
    <name evidence="1" type="ORF">SCUD_LOCUS17641</name>
</gene>
<dbReference type="EMBL" id="UZAK01040038">
    <property type="protein sequence ID" value="VDP63945.1"/>
    <property type="molecule type" value="Genomic_DNA"/>
</dbReference>
<proteinExistence type="predicted"/>
<reference evidence="1 2" key="2">
    <citation type="submission" date="2018-11" db="EMBL/GenBank/DDBJ databases">
        <authorList>
            <consortium name="Pathogen Informatics"/>
        </authorList>
    </citation>
    <scope>NUCLEOTIDE SEQUENCE [LARGE SCALE GENOMIC DNA]</scope>
    <source>
        <strain evidence="1">Dakar</strain>
        <strain evidence="2">Dakar, Senegal</strain>
    </source>
</reference>
<protein>
    <submittedName>
        <fullName evidence="1 3">Uncharacterized protein</fullName>
    </submittedName>
</protein>
<dbReference type="WBParaSite" id="SCUD_0001764401-mRNA-1">
    <property type="protein sequence ID" value="SCUD_0001764401-mRNA-1"/>
    <property type="gene ID" value="SCUD_0001764401"/>
</dbReference>
<evidence type="ECO:0000313" key="3">
    <source>
        <dbReference type="WBParaSite" id="SCUD_0001764401-mRNA-1"/>
    </source>
</evidence>
<dbReference type="AlphaFoldDB" id="A0A183KRF5"/>
<evidence type="ECO:0000313" key="1">
    <source>
        <dbReference type="EMBL" id="VDP63945.1"/>
    </source>
</evidence>
<accession>A0A183KRF5</accession>
<keyword evidence="2" id="KW-1185">Reference proteome</keyword>
<sequence>MSTVNAFNAAIRLILDFCSKPHIILIHIGDNEFKFCLMQFLFKQY</sequence>
<name>A0A183KRF5_9TREM</name>
<evidence type="ECO:0000313" key="2">
    <source>
        <dbReference type="Proteomes" id="UP000279833"/>
    </source>
</evidence>
<dbReference type="Proteomes" id="UP000279833">
    <property type="component" value="Unassembled WGS sequence"/>
</dbReference>
<reference evidence="3" key="1">
    <citation type="submission" date="2016-06" db="UniProtKB">
        <authorList>
            <consortium name="WormBaseParasite"/>
        </authorList>
    </citation>
    <scope>IDENTIFICATION</scope>
</reference>